<feature type="transmembrane region" description="Helical" evidence="1">
    <location>
        <begin position="12"/>
        <end position="38"/>
    </location>
</feature>
<organism evidence="2 3">
    <name type="scientific">Heliobacterium chlorum</name>
    <dbReference type="NCBI Taxonomy" id="2698"/>
    <lineage>
        <taxon>Bacteria</taxon>
        <taxon>Bacillati</taxon>
        <taxon>Bacillota</taxon>
        <taxon>Clostridia</taxon>
        <taxon>Eubacteriales</taxon>
        <taxon>Heliobacteriaceae</taxon>
        <taxon>Heliobacterium</taxon>
    </lineage>
</organism>
<sequence length="169" mass="18953">MKALGPRGVSWLKSFHIFVSGVWVGAGICMIMISYFGRPANGDELYATNAAAKLIDDFVVIPAAISSLLTGLVYSVFTKWGFFKHRWVTVKWVVTVFSILFGTFFLGPWLNDATSIAASERWMALNNPIYVHSITMNRYFGTMQVASLIFLVFISVIKPWRKNSTTVPE</sequence>
<dbReference type="Proteomes" id="UP000617402">
    <property type="component" value="Unassembled WGS sequence"/>
</dbReference>
<feature type="transmembrane region" description="Helical" evidence="1">
    <location>
        <begin position="139"/>
        <end position="157"/>
    </location>
</feature>
<accession>A0ABR7T3A2</accession>
<protein>
    <recommendedName>
        <fullName evidence="4">DUF2269 domain-containing protein</fullName>
    </recommendedName>
</protein>
<feature type="transmembrane region" description="Helical" evidence="1">
    <location>
        <begin position="58"/>
        <end position="77"/>
    </location>
</feature>
<reference evidence="2 3" key="1">
    <citation type="submission" date="2020-07" db="EMBL/GenBank/DDBJ databases">
        <title>Draft whole-genome sequence of Heliobacterium chlorum DSM 3682, type strain.</title>
        <authorList>
            <person name="Kyndt J.A."/>
            <person name="Meyer T.E."/>
            <person name="Imhoff J.F."/>
        </authorList>
    </citation>
    <scope>NUCLEOTIDE SEQUENCE [LARGE SCALE GENOMIC DNA]</scope>
    <source>
        <strain evidence="2 3">DSM 3682</strain>
    </source>
</reference>
<proteinExistence type="predicted"/>
<evidence type="ECO:0000256" key="1">
    <source>
        <dbReference type="SAM" id="Phobius"/>
    </source>
</evidence>
<gene>
    <name evidence="2" type="ORF">H1S01_07370</name>
</gene>
<keyword evidence="1" id="KW-0472">Membrane</keyword>
<evidence type="ECO:0000313" key="2">
    <source>
        <dbReference type="EMBL" id="MBC9784329.1"/>
    </source>
</evidence>
<dbReference type="RefSeq" id="WP_188039443.1">
    <property type="nucleotide sequence ID" value="NZ_JACVHF010000005.1"/>
</dbReference>
<evidence type="ECO:0000313" key="3">
    <source>
        <dbReference type="Proteomes" id="UP000617402"/>
    </source>
</evidence>
<dbReference type="EMBL" id="JACVHF010000005">
    <property type="protein sequence ID" value="MBC9784329.1"/>
    <property type="molecule type" value="Genomic_DNA"/>
</dbReference>
<name>A0ABR7T3A2_HELCL</name>
<evidence type="ECO:0008006" key="4">
    <source>
        <dbReference type="Google" id="ProtNLM"/>
    </source>
</evidence>
<comment type="caution">
    <text evidence="2">The sequence shown here is derived from an EMBL/GenBank/DDBJ whole genome shotgun (WGS) entry which is preliminary data.</text>
</comment>
<keyword evidence="3" id="KW-1185">Reference proteome</keyword>
<keyword evidence="1" id="KW-1133">Transmembrane helix</keyword>
<keyword evidence="1" id="KW-0812">Transmembrane</keyword>
<feature type="transmembrane region" description="Helical" evidence="1">
    <location>
        <begin position="89"/>
        <end position="110"/>
    </location>
</feature>